<dbReference type="AlphaFoldDB" id="A0A1Y1X370"/>
<dbReference type="Gene3D" id="2.40.160.200">
    <property type="entry name" value="LURP1-related"/>
    <property type="match status" value="1"/>
</dbReference>
<keyword evidence="3" id="KW-0472">Membrane</keyword>
<protein>
    <recommendedName>
        <fullName evidence="6">Phospholipid scramblase</fullName>
    </recommendedName>
</protein>
<dbReference type="OrthoDB" id="97518at2759"/>
<reference evidence="4 5" key="2">
    <citation type="submission" date="2016-08" db="EMBL/GenBank/DDBJ databases">
        <title>Pervasive Adenine N6-methylation of Active Genes in Fungi.</title>
        <authorList>
            <consortium name="DOE Joint Genome Institute"/>
            <person name="Mondo S.J."/>
            <person name="Dannebaum R.O."/>
            <person name="Kuo R.C."/>
            <person name="Labutti K."/>
            <person name="Haridas S."/>
            <person name="Kuo A."/>
            <person name="Salamov A."/>
            <person name="Ahrendt S.R."/>
            <person name="Lipzen A."/>
            <person name="Sullivan W."/>
            <person name="Andreopoulos W.B."/>
            <person name="Clum A."/>
            <person name="Lindquist E."/>
            <person name="Daum C."/>
            <person name="Ramamoorthy G.K."/>
            <person name="Gryganskyi A."/>
            <person name="Culley D."/>
            <person name="Magnuson J.K."/>
            <person name="James T.Y."/>
            <person name="O'Malley M.A."/>
            <person name="Stajich J.E."/>
            <person name="Spatafora J.W."/>
            <person name="Visel A."/>
            <person name="Grigoriev I.V."/>
        </authorList>
    </citation>
    <scope>NUCLEOTIDE SEQUENCE [LARGE SCALE GENOMIC DNA]</scope>
    <source>
        <strain evidence="4 5">S4</strain>
    </source>
</reference>
<dbReference type="Proteomes" id="UP000193944">
    <property type="component" value="Unassembled WGS sequence"/>
</dbReference>
<feature type="compositionally biased region" description="Polar residues" evidence="2">
    <location>
        <begin position="16"/>
        <end position="28"/>
    </location>
</feature>
<feature type="compositionally biased region" description="Pro residues" evidence="2">
    <location>
        <begin position="1"/>
        <end position="13"/>
    </location>
</feature>
<dbReference type="SUPFAM" id="SSF54518">
    <property type="entry name" value="Tubby C-terminal domain-like"/>
    <property type="match status" value="1"/>
</dbReference>
<evidence type="ECO:0000256" key="3">
    <source>
        <dbReference type="SAM" id="Phobius"/>
    </source>
</evidence>
<keyword evidence="3" id="KW-1133">Transmembrane helix</keyword>
<evidence type="ECO:0008006" key="6">
    <source>
        <dbReference type="Google" id="ProtNLM"/>
    </source>
</evidence>
<dbReference type="Pfam" id="PF04525">
    <property type="entry name" value="LOR"/>
    <property type="match status" value="1"/>
</dbReference>
<evidence type="ECO:0000313" key="4">
    <source>
        <dbReference type="EMBL" id="ORX80259.1"/>
    </source>
</evidence>
<sequence length="266" mass="31398">MTRLLNPPPPQPYTPVSSSEQLPQYTPGYTESPFDINTKIQYNDFINIPDHEIAIIDRKYVTNKHIIYYLREGLKTYNRITYNYDESDTIDILDSEEQKQFYCKKKGKGNKIIIYDDEYTPVLNVNVEMKNYKEIYICKDTSNSELYATIKTSSKVTDDIRNYSISVFNKANNEEEELEMKYNKFRNYYTIYCNNKGKDKKIMIGTIKKIGKDRKKFSVEIAPMVDFMFLLGLGTLVIRLEAIKKKIHEDRMDYFNFIVYGFCIIS</sequence>
<evidence type="ECO:0000313" key="5">
    <source>
        <dbReference type="Proteomes" id="UP000193944"/>
    </source>
</evidence>
<comment type="similarity">
    <text evidence="1">Belongs to the LOR family.</text>
</comment>
<feature type="region of interest" description="Disordered" evidence="2">
    <location>
        <begin position="1"/>
        <end position="28"/>
    </location>
</feature>
<dbReference type="EMBL" id="MCFG01000150">
    <property type="protein sequence ID" value="ORX80259.1"/>
    <property type="molecule type" value="Genomic_DNA"/>
</dbReference>
<keyword evidence="5" id="KW-1185">Reference proteome</keyword>
<evidence type="ECO:0000256" key="2">
    <source>
        <dbReference type="SAM" id="MobiDB-lite"/>
    </source>
</evidence>
<gene>
    <name evidence="4" type="ORF">BCR32DRAFT_327755</name>
</gene>
<proteinExistence type="inferred from homology"/>
<keyword evidence="3" id="KW-0812">Transmembrane</keyword>
<dbReference type="InterPro" id="IPR007612">
    <property type="entry name" value="LOR"/>
</dbReference>
<reference evidence="4 5" key="1">
    <citation type="submission" date="2016-08" db="EMBL/GenBank/DDBJ databases">
        <title>A Parts List for Fungal Cellulosomes Revealed by Comparative Genomics.</title>
        <authorList>
            <consortium name="DOE Joint Genome Institute"/>
            <person name="Haitjema C.H."/>
            <person name="Gilmore S.P."/>
            <person name="Henske J.K."/>
            <person name="Solomon K.V."/>
            <person name="De Groot R."/>
            <person name="Kuo A."/>
            <person name="Mondo S.J."/>
            <person name="Salamov A.A."/>
            <person name="Labutti K."/>
            <person name="Zhao Z."/>
            <person name="Chiniquy J."/>
            <person name="Barry K."/>
            <person name="Brewer H.M."/>
            <person name="Purvine S.O."/>
            <person name="Wright A.T."/>
            <person name="Boxma B."/>
            <person name="Van Alen T."/>
            <person name="Hackstein J.H."/>
            <person name="Baker S.E."/>
            <person name="Grigoriev I.V."/>
            <person name="O'Malley M.A."/>
        </authorList>
    </citation>
    <scope>NUCLEOTIDE SEQUENCE [LARGE SCALE GENOMIC DNA]</scope>
    <source>
        <strain evidence="4 5">S4</strain>
    </source>
</reference>
<organism evidence="4 5">
    <name type="scientific">Anaeromyces robustus</name>
    <dbReference type="NCBI Taxonomy" id="1754192"/>
    <lineage>
        <taxon>Eukaryota</taxon>
        <taxon>Fungi</taxon>
        <taxon>Fungi incertae sedis</taxon>
        <taxon>Chytridiomycota</taxon>
        <taxon>Chytridiomycota incertae sedis</taxon>
        <taxon>Neocallimastigomycetes</taxon>
        <taxon>Neocallimastigales</taxon>
        <taxon>Neocallimastigaceae</taxon>
        <taxon>Anaeromyces</taxon>
    </lineage>
</organism>
<name>A0A1Y1X370_9FUNG</name>
<dbReference type="InterPro" id="IPR025659">
    <property type="entry name" value="Tubby-like_C"/>
</dbReference>
<feature type="transmembrane region" description="Helical" evidence="3">
    <location>
        <begin position="221"/>
        <end position="242"/>
    </location>
</feature>
<comment type="caution">
    <text evidence="4">The sequence shown here is derived from an EMBL/GenBank/DDBJ whole genome shotgun (WGS) entry which is preliminary data.</text>
</comment>
<accession>A0A1Y1X370</accession>
<dbReference type="InterPro" id="IPR038595">
    <property type="entry name" value="LOR_sf"/>
</dbReference>
<evidence type="ECO:0000256" key="1">
    <source>
        <dbReference type="ARBA" id="ARBA00005437"/>
    </source>
</evidence>